<proteinExistence type="predicted"/>
<dbReference type="Pfam" id="PF25681">
    <property type="entry name" value="Phage_TTP_17"/>
    <property type="match status" value="1"/>
</dbReference>
<evidence type="ECO:0000313" key="2">
    <source>
        <dbReference type="Proteomes" id="UP001589707"/>
    </source>
</evidence>
<gene>
    <name evidence="1" type="ORF">ACFFN1_07960</name>
</gene>
<comment type="caution">
    <text evidence="1">The sequence shown here is derived from an EMBL/GenBank/DDBJ whole genome shotgun (WGS) entry which is preliminary data.</text>
</comment>
<reference evidence="1 2" key="1">
    <citation type="submission" date="2024-09" db="EMBL/GenBank/DDBJ databases">
        <authorList>
            <person name="Sun Q."/>
            <person name="Mori K."/>
        </authorList>
    </citation>
    <scope>NUCLEOTIDE SEQUENCE [LARGE SCALE GENOMIC DNA]</scope>
    <source>
        <strain evidence="1 2">JCM 11683</strain>
    </source>
</reference>
<evidence type="ECO:0008006" key="3">
    <source>
        <dbReference type="Google" id="ProtNLM"/>
    </source>
</evidence>
<dbReference type="RefSeq" id="WP_376840150.1">
    <property type="nucleotide sequence ID" value="NZ_JBHMAU010000052.1"/>
</dbReference>
<sequence>MATMQEIKTATHNQSLIRKVLDGAAVLAPYSTSMPDAWVDENGALQELPTEFAGLGIVEKDSGYEFGSDQDTEEVEGHGYSSPVRIDIVKTTRTVSFTALETNRVVLEQYHGLDLSGVKATVAGTIVFSEPENAARPYARLCLIGSDGVGEDEIFMIKEMPRVQVTEVESQSWSSSDALKYGMTMTAFTDPELGYSIRNIIAGPGAKKYAKAMGFEIGG</sequence>
<protein>
    <recommendedName>
        <fullName evidence="3">Phage major tail protein, phi13 family</fullName>
    </recommendedName>
</protein>
<name>A0ABV5X1M1_9MICO</name>
<dbReference type="Proteomes" id="UP001589707">
    <property type="component" value="Unassembled WGS sequence"/>
</dbReference>
<organism evidence="1 2">
    <name type="scientific">Brevibacterium otitidis</name>
    <dbReference type="NCBI Taxonomy" id="53364"/>
    <lineage>
        <taxon>Bacteria</taxon>
        <taxon>Bacillati</taxon>
        <taxon>Actinomycetota</taxon>
        <taxon>Actinomycetes</taxon>
        <taxon>Micrococcales</taxon>
        <taxon>Brevibacteriaceae</taxon>
        <taxon>Brevibacterium</taxon>
    </lineage>
</organism>
<evidence type="ECO:0000313" key="1">
    <source>
        <dbReference type="EMBL" id="MFB9776337.1"/>
    </source>
</evidence>
<keyword evidence="2" id="KW-1185">Reference proteome</keyword>
<accession>A0ABV5X1M1</accession>
<dbReference type="InterPro" id="IPR058154">
    <property type="entry name" value="Bxb1_TTP-like"/>
</dbReference>
<dbReference type="EMBL" id="JBHMAU010000052">
    <property type="protein sequence ID" value="MFB9776337.1"/>
    <property type="molecule type" value="Genomic_DNA"/>
</dbReference>